<gene>
    <name evidence="1" type="ORF">Cgig2_009123</name>
</gene>
<keyword evidence="2" id="KW-1185">Reference proteome</keyword>
<dbReference type="Proteomes" id="UP001153076">
    <property type="component" value="Unassembled WGS sequence"/>
</dbReference>
<evidence type="ECO:0000313" key="2">
    <source>
        <dbReference type="Proteomes" id="UP001153076"/>
    </source>
</evidence>
<evidence type="ECO:0000313" key="1">
    <source>
        <dbReference type="EMBL" id="KAJ8424643.1"/>
    </source>
</evidence>
<reference evidence="1" key="1">
    <citation type="submission" date="2022-04" db="EMBL/GenBank/DDBJ databases">
        <title>Carnegiea gigantea Genome sequencing and assembly v2.</title>
        <authorList>
            <person name="Copetti D."/>
            <person name="Sanderson M.J."/>
            <person name="Burquez A."/>
            <person name="Wojciechowski M.F."/>
        </authorList>
    </citation>
    <scope>NUCLEOTIDE SEQUENCE</scope>
    <source>
        <strain evidence="1">SGP5-SGP5p</strain>
        <tissue evidence="1">Aerial part</tissue>
    </source>
</reference>
<protein>
    <submittedName>
        <fullName evidence="1">Uncharacterized protein</fullName>
    </submittedName>
</protein>
<sequence>MACGDCLDEFASECYTDYRVILDDDTSGLEDTASPSSSEDVNFNGKNIGPESACRELEYRQLGLSGDNIPLSRIPLTLVHLKFLPMNQLIQAAIKNSHNGHGGGVALMSCQFLLADKANEGMWAYGIDNGWITNLHFMEISKSIEAEDWETVSAWWVSYLGSFWHLGYNVDMLDTLLDWGIDNPLQAALIHTHLKDHEFDEIAQLVFQMQGPDEIPHKVKFLKDEGNRCFKNNDFLNAIAFQ</sequence>
<dbReference type="EMBL" id="JAKOGI010001629">
    <property type="protein sequence ID" value="KAJ8424643.1"/>
    <property type="molecule type" value="Genomic_DNA"/>
</dbReference>
<organism evidence="1 2">
    <name type="scientific">Carnegiea gigantea</name>
    <dbReference type="NCBI Taxonomy" id="171969"/>
    <lineage>
        <taxon>Eukaryota</taxon>
        <taxon>Viridiplantae</taxon>
        <taxon>Streptophyta</taxon>
        <taxon>Embryophyta</taxon>
        <taxon>Tracheophyta</taxon>
        <taxon>Spermatophyta</taxon>
        <taxon>Magnoliopsida</taxon>
        <taxon>eudicotyledons</taxon>
        <taxon>Gunneridae</taxon>
        <taxon>Pentapetalae</taxon>
        <taxon>Caryophyllales</taxon>
        <taxon>Cactineae</taxon>
        <taxon>Cactaceae</taxon>
        <taxon>Cactoideae</taxon>
        <taxon>Echinocereeae</taxon>
        <taxon>Carnegiea</taxon>
    </lineage>
</organism>
<accession>A0A9Q1GU74</accession>
<proteinExistence type="predicted"/>
<name>A0A9Q1GU74_9CARY</name>
<dbReference type="AlphaFoldDB" id="A0A9Q1GU74"/>
<comment type="caution">
    <text evidence="1">The sequence shown here is derived from an EMBL/GenBank/DDBJ whole genome shotgun (WGS) entry which is preliminary data.</text>
</comment>